<dbReference type="Proteomes" id="UP000829398">
    <property type="component" value="Chromosome 2"/>
</dbReference>
<reference evidence="2" key="1">
    <citation type="journal article" date="2023" name="Hortic. Res.">
        <title>A chromosome-level phased genome enabling allele-level studies in sweet orange: a case study on citrus Huanglongbing tolerance.</title>
        <authorList>
            <person name="Wu B."/>
            <person name="Yu Q."/>
            <person name="Deng Z."/>
            <person name="Duan Y."/>
            <person name="Luo F."/>
            <person name="Gmitter F. Jr."/>
        </authorList>
    </citation>
    <scope>NUCLEOTIDE SEQUENCE [LARGE SCALE GENOMIC DNA]</scope>
    <source>
        <strain evidence="2">cv. Valencia</strain>
    </source>
</reference>
<sequence>MGGGGGCESRRIERWIFVVVQQLFWLVSRGYGDKMVVLWAKEELQMLETQYPNRFGHLKMELKSFILLLESQQYSNNIPSCSTATTQASTSKKRKKGGSLTHEVIIEERSKCQKVEGNFKGRNRIDLVLEKAQSCLRKIQELKSSLCGS</sequence>
<comment type="caution">
    <text evidence="1">The sequence shown here is derived from an EMBL/GenBank/DDBJ whole genome shotgun (WGS) entry which is preliminary data.</text>
</comment>
<name>A0ACB8MV83_CITSI</name>
<evidence type="ECO:0000313" key="2">
    <source>
        <dbReference type="Proteomes" id="UP000829398"/>
    </source>
</evidence>
<dbReference type="EMBL" id="CM039171">
    <property type="protein sequence ID" value="KAH9789749.1"/>
    <property type="molecule type" value="Genomic_DNA"/>
</dbReference>
<evidence type="ECO:0000313" key="1">
    <source>
        <dbReference type="EMBL" id="KAH9789749.1"/>
    </source>
</evidence>
<organism evidence="1 2">
    <name type="scientific">Citrus sinensis</name>
    <name type="common">Sweet orange</name>
    <name type="synonym">Citrus aurantium var. sinensis</name>
    <dbReference type="NCBI Taxonomy" id="2711"/>
    <lineage>
        <taxon>Eukaryota</taxon>
        <taxon>Viridiplantae</taxon>
        <taxon>Streptophyta</taxon>
        <taxon>Embryophyta</taxon>
        <taxon>Tracheophyta</taxon>
        <taxon>Spermatophyta</taxon>
        <taxon>Magnoliopsida</taxon>
        <taxon>eudicotyledons</taxon>
        <taxon>Gunneridae</taxon>
        <taxon>Pentapetalae</taxon>
        <taxon>rosids</taxon>
        <taxon>malvids</taxon>
        <taxon>Sapindales</taxon>
        <taxon>Rutaceae</taxon>
        <taxon>Aurantioideae</taxon>
        <taxon>Citrus</taxon>
    </lineage>
</organism>
<keyword evidence="2" id="KW-1185">Reference proteome</keyword>
<protein>
    <submittedName>
        <fullName evidence="1">Uncharacterized protein</fullName>
    </submittedName>
</protein>
<accession>A0ACB8MV83</accession>
<gene>
    <name evidence="1" type="ORF">KPL71_003160</name>
</gene>
<proteinExistence type="predicted"/>